<dbReference type="Proteomes" id="UP001060085">
    <property type="component" value="Linkage Group LG05"/>
</dbReference>
<gene>
    <name evidence="1" type="ORF">M9H77_22679</name>
</gene>
<sequence length="183" mass="20163">MEGLAQSVFTSNIASCSAVRWPFVESQEGVETKVSLKVDLVDALRSVAWFYVNGECGGCRVLVRCLASIDYEMLELVSDDLIMESELCPWSPTVALHLTQDDQRRNKPLNLVPRGTQIPYSATVNLVVGLGVSKLQYKESGPNTAKVSSTRASNLTRMVKVKVLILSLMLSLRKDGLDEKVKT</sequence>
<proteinExistence type="predicted"/>
<evidence type="ECO:0000313" key="1">
    <source>
        <dbReference type="EMBL" id="KAI5663356.1"/>
    </source>
</evidence>
<evidence type="ECO:0000313" key="2">
    <source>
        <dbReference type="Proteomes" id="UP001060085"/>
    </source>
</evidence>
<reference evidence="2" key="1">
    <citation type="journal article" date="2023" name="Nat. Plants">
        <title>Single-cell RNA sequencing provides a high-resolution roadmap for understanding the multicellular compartmentation of specialized metabolism.</title>
        <authorList>
            <person name="Sun S."/>
            <person name="Shen X."/>
            <person name="Li Y."/>
            <person name="Li Y."/>
            <person name="Wang S."/>
            <person name="Li R."/>
            <person name="Zhang H."/>
            <person name="Shen G."/>
            <person name="Guo B."/>
            <person name="Wei J."/>
            <person name="Xu J."/>
            <person name="St-Pierre B."/>
            <person name="Chen S."/>
            <person name="Sun C."/>
        </authorList>
    </citation>
    <scope>NUCLEOTIDE SEQUENCE [LARGE SCALE GENOMIC DNA]</scope>
</reference>
<accession>A0ACC0ARJ9</accession>
<protein>
    <submittedName>
        <fullName evidence="1">Uncharacterized protein</fullName>
    </submittedName>
</protein>
<name>A0ACC0ARJ9_CATRO</name>
<comment type="caution">
    <text evidence="1">The sequence shown here is derived from an EMBL/GenBank/DDBJ whole genome shotgun (WGS) entry which is preliminary data.</text>
</comment>
<dbReference type="EMBL" id="CM044705">
    <property type="protein sequence ID" value="KAI5663356.1"/>
    <property type="molecule type" value="Genomic_DNA"/>
</dbReference>
<organism evidence="1 2">
    <name type="scientific">Catharanthus roseus</name>
    <name type="common">Madagascar periwinkle</name>
    <name type="synonym">Vinca rosea</name>
    <dbReference type="NCBI Taxonomy" id="4058"/>
    <lineage>
        <taxon>Eukaryota</taxon>
        <taxon>Viridiplantae</taxon>
        <taxon>Streptophyta</taxon>
        <taxon>Embryophyta</taxon>
        <taxon>Tracheophyta</taxon>
        <taxon>Spermatophyta</taxon>
        <taxon>Magnoliopsida</taxon>
        <taxon>eudicotyledons</taxon>
        <taxon>Gunneridae</taxon>
        <taxon>Pentapetalae</taxon>
        <taxon>asterids</taxon>
        <taxon>lamiids</taxon>
        <taxon>Gentianales</taxon>
        <taxon>Apocynaceae</taxon>
        <taxon>Rauvolfioideae</taxon>
        <taxon>Vinceae</taxon>
        <taxon>Catharanthinae</taxon>
        <taxon>Catharanthus</taxon>
    </lineage>
</organism>
<keyword evidence="2" id="KW-1185">Reference proteome</keyword>